<dbReference type="AlphaFoldDB" id="A0A8C6GN07"/>
<accession>A0A8C6GN07</accession>
<sequence length="121" mass="13295">MMLFRVLVITVFCALTVAFPRSELVSINKELQNSIIDLLNSVFDQLGSYRVTKAPLEDYTVDDLSTDSEQIMDFTPTANTQNSEFSTGVEVVSSGFLDEYTENTDITVKIPLAGNSVSPSS</sequence>
<evidence type="ECO:0000256" key="1">
    <source>
        <dbReference type="SAM" id="SignalP"/>
    </source>
</evidence>
<keyword evidence="3" id="KW-1185">Reference proteome</keyword>
<dbReference type="Proteomes" id="UP000694415">
    <property type="component" value="Unplaced"/>
</dbReference>
<dbReference type="Pfam" id="PF15222">
    <property type="entry name" value="KAR"/>
    <property type="match status" value="1"/>
</dbReference>
<protein>
    <submittedName>
        <fullName evidence="2">Kidney androgen regulated protein</fullName>
    </submittedName>
</protein>
<organism evidence="2 3">
    <name type="scientific">Mus spicilegus</name>
    <name type="common">Mound-building mouse</name>
    <dbReference type="NCBI Taxonomy" id="10103"/>
    <lineage>
        <taxon>Eukaryota</taxon>
        <taxon>Metazoa</taxon>
        <taxon>Chordata</taxon>
        <taxon>Craniata</taxon>
        <taxon>Vertebrata</taxon>
        <taxon>Euteleostomi</taxon>
        <taxon>Mammalia</taxon>
        <taxon>Eutheria</taxon>
        <taxon>Euarchontoglires</taxon>
        <taxon>Glires</taxon>
        <taxon>Rodentia</taxon>
        <taxon>Myomorpha</taxon>
        <taxon>Muroidea</taxon>
        <taxon>Muridae</taxon>
        <taxon>Murinae</taxon>
        <taxon>Mus</taxon>
        <taxon>Mus</taxon>
    </lineage>
</organism>
<feature type="chain" id="PRO_5034013774" evidence="1">
    <location>
        <begin position="19"/>
        <end position="121"/>
    </location>
</feature>
<reference evidence="2" key="1">
    <citation type="submission" date="2025-08" db="UniProtKB">
        <authorList>
            <consortium name="Ensembl"/>
        </authorList>
    </citation>
    <scope>IDENTIFICATION</scope>
</reference>
<feature type="signal peptide" evidence="1">
    <location>
        <begin position="1"/>
        <end position="18"/>
    </location>
</feature>
<proteinExistence type="predicted"/>
<reference evidence="2" key="2">
    <citation type="submission" date="2025-09" db="UniProtKB">
        <authorList>
            <consortium name="Ensembl"/>
        </authorList>
    </citation>
    <scope>IDENTIFICATION</scope>
</reference>
<keyword evidence="1" id="KW-0732">Signal</keyword>
<dbReference type="Ensembl" id="ENSMSIT00000010628.1">
    <property type="protein sequence ID" value="ENSMSIP00000008364.1"/>
    <property type="gene ID" value="ENSMSIG00000007391.1"/>
</dbReference>
<evidence type="ECO:0000313" key="3">
    <source>
        <dbReference type="Proteomes" id="UP000694415"/>
    </source>
</evidence>
<dbReference type="GeneTree" id="ENSGT00520000057923"/>
<name>A0A8C6GN07_MUSSI</name>
<evidence type="ECO:0000313" key="2">
    <source>
        <dbReference type="Ensembl" id="ENSMSIP00000008364.1"/>
    </source>
</evidence>
<dbReference type="InterPro" id="IPR028062">
    <property type="entry name" value="KAR_prot"/>
</dbReference>